<organism evidence="2">
    <name type="scientific">Sesamum radiatum</name>
    <name type="common">Black benniseed</name>
    <dbReference type="NCBI Taxonomy" id="300843"/>
    <lineage>
        <taxon>Eukaryota</taxon>
        <taxon>Viridiplantae</taxon>
        <taxon>Streptophyta</taxon>
        <taxon>Embryophyta</taxon>
        <taxon>Tracheophyta</taxon>
        <taxon>Spermatophyta</taxon>
        <taxon>Magnoliopsida</taxon>
        <taxon>eudicotyledons</taxon>
        <taxon>Gunneridae</taxon>
        <taxon>Pentapetalae</taxon>
        <taxon>asterids</taxon>
        <taxon>lamiids</taxon>
        <taxon>Lamiales</taxon>
        <taxon>Pedaliaceae</taxon>
        <taxon>Sesamum</taxon>
    </lineage>
</organism>
<dbReference type="SUPFAM" id="SSF56672">
    <property type="entry name" value="DNA/RNA polymerases"/>
    <property type="match status" value="1"/>
</dbReference>
<dbReference type="PANTHER" id="PTHR24559">
    <property type="entry name" value="TRANSPOSON TY3-I GAG-POL POLYPROTEIN"/>
    <property type="match status" value="1"/>
</dbReference>
<dbReference type="CDD" id="cd01647">
    <property type="entry name" value="RT_LTR"/>
    <property type="match status" value="1"/>
</dbReference>
<protein>
    <submittedName>
        <fullName evidence="2">Polyprotein P3</fullName>
    </submittedName>
</protein>
<feature type="domain" description="Reverse transcriptase" evidence="1">
    <location>
        <begin position="131"/>
        <end position="288"/>
    </location>
</feature>
<dbReference type="InterPro" id="IPR043502">
    <property type="entry name" value="DNA/RNA_pol_sf"/>
</dbReference>
<dbReference type="Gene3D" id="3.30.70.270">
    <property type="match status" value="2"/>
</dbReference>
<sequence length="401" mass="46038">MIDGKDIKKTKPEQIESAETYNEVELVLSDPKKITRIRSQMSLEDETMTIDFLRKNSYMFAWSPSDFQGIDPEVIVHRLNVDPQARPIKQKKRAFGVERNQVIEEEVSKLLKAGYVSEIQYTSWLSNMVIIPKASGKWRMCTDFTNLNKACPKDPYHLPRIDLLVDSIGGCALFMMDAYQSYHQIFMAEEDMDKTSFITEKGVYCYNVMPFGLKNAGAPYQRLVNRMFKKLIGSTMEVYDDDMLVKSRKERDHLQDLGKAFSIMRTFGMKLNLTKCTFGVRGGKFLGYLVSERRIEANSEKIEAIMQIPSPKTIKDVQKLTGKIASLNRFIARSADRNLPFFKILRQVKNFEWSEECEKALKELKVYLATPPLLANPMVGETLYVYLAVSIKCSKLGLGER</sequence>
<dbReference type="InterPro" id="IPR000477">
    <property type="entry name" value="RT_dom"/>
</dbReference>
<dbReference type="InterPro" id="IPR053134">
    <property type="entry name" value="RNA-dir_DNA_polymerase"/>
</dbReference>
<proteinExistence type="predicted"/>
<dbReference type="Gene3D" id="3.10.10.10">
    <property type="entry name" value="HIV Type 1 Reverse Transcriptase, subunit A, domain 1"/>
    <property type="match status" value="1"/>
</dbReference>
<accession>A0AAW2W1N2</accession>
<gene>
    <name evidence="2" type="ORF">Sradi_0172000</name>
</gene>
<reference evidence="2" key="1">
    <citation type="submission" date="2020-06" db="EMBL/GenBank/DDBJ databases">
        <authorList>
            <person name="Li T."/>
            <person name="Hu X."/>
            <person name="Zhang T."/>
            <person name="Song X."/>
            <person name="Zhang H."/>
            <person name="Dai N."/>
            <person name="Sheng W."/>
            <person name="Hou X."/>
            <person name="Wei L."/>
        </authorList>
    </citation>
    <scope>NUCLEOTIDE SEQUENCE</scope>
    <source>
        <strain evidence="2">G02</strain>
        <tissue evidence="2">Leaf</tissue>
    </source>
</reference>
<dbReference type="EMBL" id="JACGWJ010000002">
    <property type="protein sequence ID" value="KAL0434641.1"/>
    <property type="molecule type" value="Genomic_DNA"/>
</dbReference>
<comment type="caution">
    <text evidence="2">The sequence shown here is derived from an EMBL/GenBank/DDBJ whole genome shotgun (WGS) entry which is preliminary data.</text>
</comment>
<dbReference type="PANTHER" id="PTHR24559:SF431">
    <property type="entry name" value="RNA-DIRECTED DNA POLYMERASE HOMOLOG"/>
    <property type="match status" value="1"/>
</dbReference>
<evidence type="ECO:0000259" key="1">
    <source>
        <dbReference type="Pfam" id="PF00078"/>
    </source>
</evidence>
<evidence type="ECO:0000313" key="2">
    <source>
        <dbReference type="EMBL" id="KAL0434641.1"/>
    </source>
</evidence>
<dbReference type="InterPro" id="IPR043128">
    <property type="entry name" value="Rev_trsase/Diguanyl_cyclase"/>
</dbReference>
<dbReference type="AlphaFoldDB" id="A0AAW2W1N2"/>
<name>A0AAW2W1N2_SESRA</name>
<dbReference type="Pfam" id="PF00078">
    <property type="entry name" value="RVT_1"/>
    <property type="match status" value="1"/>
</dbReference>
<reference evidence="2" key="2">
    <citation type="journal article" date="2024" name="Plant">
        <title>Genomic evolution and insights into agronomic trait innovations of Sesamum species.</title>
        <authorList>
            <person name="Miao H."/>
            <person name="Wang L."/>
            <person name="Qu L."/>
            <person name="Liu H."/>
            <person name="Sun Y."/>
            <person name="Le M."/>
            <person name="Wang Q."/>
            <person name="Wei S."/>
            <person name="Zheng Y."/>
            <person name="Lin W."/>
            <person name="Duan Y."/>
            <person name="Cao H."/>
            <person name="Xiong S."/>
            <person name="Wang X."/>
            <person name="Wei L."/>
            <person name="Li C."/>
            <person name="Ma Q."/>
            <person name="Ju M."/>
            <person name="Zhao R."/>
            <person name="Li G."/>
            <person name="Mu C."/>
            <person name="Tian Q."/>
            <person name="Mei H."/>
            <person name="Zhang T."/>
            <person name="Gao T."/>
            <person name="Zhang H."/>
        </authorList>
    </citation>
    <scope>NUCLEOTIDE SEQUENCE</scope>
    <source>
        <strain evidence="2">G02</strain>
    </source>
</reference>